<gene>
    <name evidence="1" type="ORF">SAMN05421850_10976</name>
</gene>
<keyword evidence="2" id="KW-1185">Reference proteome</keyword>
<dbReference type="OrthoDB" id="7851001at2"/>
<dbReference type="STRING" id="490829.SAMN05421850_10976"/>
<dbReference type="AlphaFoldDB" id="A0A1G8RDN9"/>
<protein>
    <submittedName>
        <fullName evidence="1">Uncharacterized protein</fullName>
    </submittedName>
</protein>
<accession>A0A1G8RDN9</accession>
<sequence length="120" mass="13239">MSNMTPDVRLRLGWAEAAVFALEQCELTHANAICTAWLEAVETGGPRHDPFGTLYADARYWALAAPPHELVAYTLTGMERAPKALLPLPFRKNVFKALWRGFPDAERAAFLKAVTKGGRA</sequence>
<organism evidence="1 2">
    <name type="scientific">Lutimaribacter saemankumensis</name>
    <dbReference type="NCBI Taxonomy" id="490829"/>
    <lineage>
        <taxon>Bacteria</taxon>
        <taxon>Pseudomonadati</taxon>
        <taxon>Pseudomonadota</taxon>
        <taxon>Alphaproteobacteria</taxon>
        <taxon>Rhodobacterales</taxon>
        <taxon>Roseobacteraceae</taxon>
        <taxon>Lutimaribacter</taxon>
    </lineage>
</organism>
<dbReference type="EMBL" id="FNEB01000009">
    <property type="protein sequence ID" value="SDJ15078.1"/>
    <property type="molecule type" value="Genomic_DNA"/>
</dbReference>
<evidence type="ECO:0000313" key="2">
    <source>
        <dbReference type="Proteomes" id="UP000199340"/>
    </source>
</evidence>
<reference evidence="1 2" key="1">
    <citation type="submission" date="2016-10" db="EMBL/GenBank/DDBJ databases">
        <authorList>
            <person name="de Groot N.N."/>
        </authorList>
    </citation>
    <scope>NUCLEOTIDE SEQUENCE [LARGE SCALE GENOMIC DNA]</scope>
    <source>
        <strain evidence="1 2">DSM 28010</strain>
    </source>
</reference>
<proteinExistence type="predicted"/>
<evidence type="ECO:0000313" key="1">
    <source>
        <dbReference type="EMBL" id="SDJ15078.1"/>
    </source>
</evidence>
<dbReference type="RefSeq" id="WP_090029640.1">
    <property type="nucleotide sequence ID" value="NZ_FNEB01000009.1"/>
</dbReference>
<name>A0A1G8RDN9_9RHOB</name>
<dbReference type="Proteomes" id="UP000199340">
    <property type="component" value="Unassembled WGS sequence"/>
</dbReference>